<dbReference type="AlphaFoldDB" id="G4CQ65"/>
<keyword evidence="2" id="KW-1185">Reference proteome</keyword>
<protein>
    <submittedName>
        <fullName evidence="1">LuxR family transcriptional regulator</fullName>
    </submittedName>
</protein>
<evidence type="ECO:0000313" key="1">
    <source>
        <dbReference type="EMBL" id="EGZ46793.1"/>
    </source>
</evidence>
<name>G4CQ65_9NEIS</name>
<reference evidence="1 2" key="1">
    <citation type="submission" date="2011-06" db="EMBL/GenBank/DDBJ databases">
        <authorList>
            <person name="Muzny D."/>
            <person name="Qin X."/>
            <person name="Deng J."/>
            <person name="Jiang H."/>
            <person name="Liu Y."/>
            <person name="Qu J."/>
            <person name="Song X.-Z."/>
            <person name="Zhang L."/>
            <person name="Thornton R."/>
            <person name="Coyle M."/>
            <person name="Francisco L."/>
            <person name="Jackson L."/>
            <person name="Javaid M."/>
            <person name="Korchina V."/>
            <person name="Kovar C."/>
            <person name="Mata R."/>
            <person name="Mathew T."/>
            <person name="Ngo R."/>
            <person name="Nguyen L."/>
            <person name="Nguyen N."/>
            <person name="Okwuonu G."/>
            <person name="Ongeri F."/>
            <person name="Pham C."/>
            <person name="Simmons D."/>
            <person name="Wilczek-Boney K."/>
            <person name="Hale W."/>
            <person name="Jakkamsetti A."/>
            <person name="Pham P."/>
            <person name="Ruth R."/>
            <person name="San Lucas F."/>
            <person name="Warren J."/>
            <person name="Zhang J."/>
            <person name="Zhao Z."/>
            <person name="Zhou C."/>
            <person name="Zhu D."/>
            <person name="Lee S."/>
            <person name="Bess C."/>
            <person name="Blankenburg K."/>
            <person name="Forbes L."/>
            <person name="Fu Q."/>
            <person name="Gubbala S."/>
            <person name="Hirani K."/>
            <person name="Jayaseelan J.C."/>
            <person name="Lara F."/>
            <person name="Munidasa M."/>
            <person name="Palculict T."/>
            <person name="Patil S."/>
            <person name="Pu L.-L."/>
            <person name="Saada N."/>
            <person name="Tang L."/>
            <person name="Weissenberger G."/>
            <person name="Zhu Y."/>
            <person name="Hemphill L."/>
            <person name="Shang Y."/>
            <person name="Youmans B."/>
            <person name="Ayvaz T."/>
            <person name="Ross M."/>
            <person name="Santibanez J."/>
            <person name="Aqrawi P."/>
            <person name="Gross S."/>
            <person name="Joshi V."/>
            <person name="Fowler G."/>
            <person name="Nazareth L."/>
            <person name="Reid J."/>
            <person name="Worley K."/>
            <person name="Petrosino J."/>
            <person name="Highlander S."/>
            <person name="Gibbs R."/>
        </authorList>
    </citation>
    <scope>NUCLEOTIDE SEQUENCE [LARGE SCALE GENOMIC DNA]</scope>
    <source>
        <strain evidence="1 2">9715</strain>
    </source>
</reference>
<sequence length="63" mass="7084">MLKIDKMGFQTAFVSLSMRPSENNSAVGRILVSDKQWYAAILSDSRIRPTAYRDAGYSDQARV</sequence>
<evidence type="ECO:0000313" key="2">
    <source>
        <dbReference type="Proteomes" id="UP000005336"/>
    </source>
</evidence>
<dbReference type="EMBL" id="AGAZ01000044">
    <property type="protein sequence ID" value="EGZ46793.1"/>
    <property type="molecule type" value="Genomic_DNA"/>
</dbReference>
<comment type="caution">
    <text evidence="1">The sequence shown here is derived from an EMBL/GenBank/DDBJ whole genome shotgun (WGS) entry which is preliminary data.</text>
</comment>
<dbReference type="PATRIC" id="fig|1030841.3.peg.1204"/>
<proteinExistence type="predicted"/>
<gene>
    <name evidence="1" type="ORF">HMPREF9370_1225</name>
</gene>
<dbReference type="Proteomes" id="UP000005336">
    <property type="component" value="Unassembled WGS sequence"/>
</dbReference>
<organism evidence="1 2">
    <name type="scientific">Neisseria wadsworthii 9715</name>
    <dbReference type="NCBI Taxonomy" id="1030841"/>
    <lineage>
        <taxon>Bacteria</taxon>
        <taxon>Pseudomonadati</taxon>
        <taxon>Pseudomonadota</taxon>
        <taxon>Betaproteobacteria</taxon>
        <taxon>Neisseriales</taxon>
        <taxon>Neisseriaceae</taxon>
        <taxon>Neisseria</taxon>
    </lineage>
</organism>
<dbReference type="HOGENOM" id="CLU_2881260_0_0_4"/>
<accession>G4CQ65</accession>